<protein>
    <submittedName>
        <fullName evidence="2">Uncharacterized protein</fullName>
    </submittedName>
</protein>
<keyword evidence="3" id="KW-1185">Reference proteome</keyword>
<organism evidence="2 3">
    <name type="scientific">Nocardioides aquiterrae</name>
    <dbReference type="NCBI Taxonomy" id="203799"/>
    <lineage>
        <taxon>Bacteria</taxon>
        <taxon>Bacillati</taxon>
        <taxon>Actinomycetota</taxon>
        <taxon>Actinomycetes</taxon>
        <taxon>Propionibacteriales</taxon>
        <taxon>Nocardioidaceae</taxon>
        <taxon>Nocardioides</taxon>
    </lineage>
</organism>
<sequence length="338" mass="37080">MTGTRLGALVASLALVLATLGVAPTTYAGGGAAAKRSVQQQKRIVVKWQGYQKKPKYQKTADVPGIGRVDLVCKPNMTMIRLHADDRRAETQMWLAKFETKDGSDRVAVKNVRIFTYATAADDGKGGTGPQAHEGLNQKSPIEDFEKGSAYGVISQRPGRNQPGGGPVALPATAFKLTWYWERFAYPGSQYCKMTLALRTDTDQQFGLSWHGDDEAAFRSTTNTQLPGVGEVQLRCETGRQGAQTVALRTDDPESYMDYEYIRGEGQVSDHVDHYSDLGWDPVTGLLGPVDLPTNGMMRIWWSVGGVKRLWVLSSYMVVNNTAKPYLNLCEVAAARLP</sequence>
<evidence type="ECO:0000256" key="1">
    <source>
        <dbReference type="SAM" id="SignalP"/>
    </source>
</evidence>
<dbReference type="RefSeq" id="WP_343907018.1">
    <property type="nucleotide sequence ID" value="NZ_BAAAJE010000006.1"/>
</dbReference>
<gene>
    <name evidence="2" type="ORF">GCM10009606_16520</name>
</gene>
<feature type="signal peptide" evidence="1">
    <location>
        <begin position="1"/>
        <end position="28"/>
    </location>
</feature>
<name>A0ABP4EVV0_9ACTN</name>
<feature type="chain" id="PRO_5045943020" evidence="1">
    <location>
        <begin position="29"/>
        <end position="338"/>
    </location>
</feature>
<accession>A0ABP4EVV0</accession>
<dbReference type="EMBL" id="BAAAJE010000006">
    <property type="protein sequence ID" value="GAA1137233.1"/>
    <property type="molecule type" value="Genomic_DNA"/>
</dbReference>
<dbReference type="Proteomes" id="UP001499979">
    <property type="component" value="Unassembled WGS sequence"/>
</dbReference>
<evidence type="ECO:0000313" key="3">
    <source>
        <dbReference type="Proteomes" id="UP001499979"/>
    </source>
</evidence>
<proteinExistence type="predicted"/>
<evidence type="ECO:0000313" key="2">
    <source>
        <dbReference type="EMBL" id="GAA1137233.1"/>
    </source>
</evidence>
<reference evidence="3" key="1">
    <citation type="journal article" date="2019" name="Int. J. Syst. Evol. Microbiol.">
        <title>The Global Catalogue of Microorganisms (GCM) 10K type strain sequencing project: providing services to taxonomists for standard genome sequencing and annotation.</title>
        <authorList>
            <consortium name="The Broad Institute Genomics Platform"/>
            <consortium name="The Broad Institute Genome Sequencing Center for Infectious Disease"/>
            <person name="Wu L."/>
            <person name="Ma J."/>
        </authorList>
    </citation>
    <scope>NUCLEOTIDE SEQUENCE [LARGE SCALE GENOMIC DNA]</scope>
    <source>
        <strain evidence="3">JCM 11813</strain>
    </source>
</reference>
<keyword evidence="1" id="KW-0732">Signal</keyword>
<comment type="caution">
    <text evidence="2">The sequence shown here is derived from an EMBL/GenBank/DDBJ whole genome shotgun (WGS) entry which is preliminary data.</text>
</comment>